<feature type="compositionally biased region" description="Polar residues" evidence="1">
    <location>
        <begin position="31"/>
        <end position="44"/>
    </location>
</feature>
<organism evidence="3 4">
    <name type="scientific">Stieleria maiorica</name>
    <dbReference type="NCBI Taxonomy" id="2795974"/>
    <lineage>
        <taxon>Bacteria</taxon>
        <taxon>Pseudomonadati</taxon>
        <taxon>Planctomycetota</taxon>
        <taxon>Planctomycetia</taxon>
        <taxon>Pirellulales</taxon>
        <taxon>Pirellulaceae</taxon>
        <taxon>Stieleria</taxon>
    </lineage>
</organism>
<accession>A0A5B9M5R2</accession>
<keyword evidence="4" id="KW-1185">Reference proteome</keyword>
<dbReference type="KEGG" id="smam:Mal15_04100"/>
<dbReference type="EMBL" id="CP036264">
    <property type="protein sequence ID" value="QEF96382.1"/>
    <property type="molecule type" value="Genomic_DNA"/>
</dbReference>
<protein>
    <submittedName>
        <fullName evidence="3">Uncharacterized protein</fullName>
    </submittedName>
</protein>
<feature type="region of interest" description="Disordered" evidence="1">
    <location>
        <begin position="31"/>
        <end position="60"/>
    </location>
</feature>
<feature type="chain" id="PRO_5022760820" evidence="2">
    <location>
        <begin position="31"/>
        <end position="620"/>
    </location>
</feature>
<dbReference type="RefSeq" id="WP_233903232.1">
    <property type="nucleotide sequence ID" value="NZ_CP036264.1"/>
</dbReference>
<dbReference type="AlphaFoldDB" id="A0A5B9M5R2"/>
<dbReference type="Proteomes" id="UP000321353">
    <property type="component" value="Chromosome"/>
</dbReference>
<feature type="signal peptide" evidence="2">
    <location>
        <begin position="1"/>
        <end position="30"/>
    </location>
</feature>
<evidence type="ECO:0000256" key="2">
    <source>
        <dbReference type="SAM" id="SignalP"/>
    </source>
</evidence>
<sequence precursor="true">MNRITTTPTKLVFAVAVVALLFSTATPSLSAQTADAPDNASSAEPESDAPLTEPDPRADEPWDYSPYRVLIWIASRDPRFTAETLHEPLADYLDRDFNALWRTTIEDAPASVATAAFRSMDDLTYDRIAASDPVIAVKRDHEDAIRIQSVRSLPQYVNAVPTTKGMQANVLRRATEYGDATMGGTSAKLQPIEGDAIALAEFWNDASTEALLVTRGQATTFSKPGAKIVPLPVTGLVASTVRRYDKVFIVRILQEASGSNVAVIEMETLMRSFGAVVQAPFLSAYDLPNVVGHTVTRAFSPMVRIDDAGQSTATGMIRAGNLILDPESPADVPVGSALQPMIRKNDRNGKPIAIGRIEWAYLIATEREGPNVKMDYYSGMAGGLQGRKNSRTFKMAMLLKPLRDETMLRLHVKGREDLPLIGYELYERELKSKSMTFVGRTDWNGRLAIEKTDDPLRLLYVKNGGAVLARLPLVPGLTPQEVADLTGDDMRLQAEAYIRGVQNAIIDLVAIRKLLAARIRMRLKNGQMEQAEELLNALREQPTNEQLADDMGKKQGDFLKEIGNRNPNQRRKVDIMFKETREMLGKQINPTVIRDLESDVQRAKDNGGKLPDEPAEDENA</sequence>
<evidence type="ECO:0000313" key="4">
    <source>
        <dbReference type="Proteomes" id="UP000321353"/>
    </source>
</evidence>
<gene>
    <name evidence="3" type="ORF">Mal15_04100</name>
</gene>
<evidence type="ECO:0000313" key="3">
    <source>
        <dbReference type="EMBL" id="QEF96382.1"/>
    </source>
</evidence>
<keyword evidence="2" id="KW-0732">Signal</keyword>
<proteinExistence type="predicted"/>
<feature type="region of interest" description="Disordered" evidence="1">
    <location>
        <begin position="592"/>
        <end position="620"/>
    </location>
</feature>
<name>A0A5B9M5R2_9BACT</name>
<evidence type="ECO:0000256" key="1">
    <source>
        <dbReference type="SAM" id="MobiDB-lite"/>
    </source>
</evidence>
<feature type="compositionally biased region" description="Basic and acidic residues" evidence="1">
    <location>
        <begin position="594"/>
        <end position="612"/>
    </location>
</feature>
<reference evidence="3 4" key="1">
    <citation type="submission" date="2019-02" db="EMBL/GenBank/DDBJ databases">
        <title>Planctomycetal bacteria perform biofilm scaping via a novel small molecule.</title>
        <authorList>
            <person name="Jeske O."/>
            <person name="Boedeker C."/>
            <person name="Wiegand S."/>
            <person name="Breitling P."/>
            <person name="Kallscheuer N."/>
            <person name="Jogler M."/>
            <person name="Rohde M."/>
            <person name="Petersen J."/>
            <person name="Medema M.H."/>
            <person name="Surup F."/>
            <person name="Jogler C."/>
        </authorList>
    </citation>
    <scope>NUCLEOTIDE SEQUENCE [LARGE SCALE GENOMIC DNA]</scope>
    <source>
        <strain evidence="3 4">Mal15</strain>
    </source>
</reference>